<evidence type="ECO:0008006" key="4">
    <source>
        <dbReference type="Google" id="ProtNLM"/>
    </source>
</evidence>
<protein>
    <recommendedName>
        <fullName evidence="4">Ada DNA repair metal-binding domain-containing protein</fullName>
    </recommendedName>
</protein>
<evidence type="ECO:0000256" key="1">
    <source>
        <dbReference type="SAM" id="Phobius"/>
    </source>
</evidence>
<keyword evidence="1" id="KW-0812">Transmembrane</keyword>
<proteinExistence type="predicted"/>
<sequence>MLSKYILKVKNWVEVNTSDLYVAALIFLVSLASFGLGRLSVLWPQKEPITITNNYEPVVSKPTGAGASQGVASTGLSVKGKYVASKSGTAYHYPWCPGALKIKEENKIWFDTKEEAEKAGYKPAGNCEGL</sequence>
<dbReference type="AlphaFoldDB" id="A0A7T5UQM7"/>
<reference evidence="2 3" key="1">
    <citation type="submission" date="2020-07" db="EMBL/GenBank/DDBJ databases">
        <title>Huge and variable diversity of episymbiotic CPR bacteria and DPANN archaea in groundwater ecosystems.</title>
        <authorList>
            <person name="He C.Y."/>
            <person name="Keren R."/>
            <person name="Whittaker M."/>
            <person name="Farag I.F."/>
            <person name="Doudna J."/>
            <person name="Cate J.H.D."/>
            <person name="Banfield J.F."/>
        </authorList>
    </citation>
    <scope>NUCLEOTIDE SEQUENCE [LARGE SCALE GENOMIC DNA]</scope>
    <source>
        <strain evidence="2">NC_groundwater_541_Ag_S-0.1um_46_50</strain>
    </source>
</reference>
<dbReference type="EMBL" id="CP066690">
    <property type="protein sequence ID" value="QQG45280.1"/>
    <property type="molecule type" value="Genomic_DNA"/>
</dbReference>
<dbReference type="Proteomes" id="UP000595618">
    <property type="component" value="Chromosome"/>
</dbReference>
<organism evidence="2 3">
    <name type="scientific">Candidatus Sungiibacteriota bacterium</name>
    <dbReference type="NCBI Taxonomy" id="2750080"/>
    <lineage>
        <taxon>Bacteria</taxon>
        <taxon>Candidatus Sungiibacteriota</taxon>
    </lineage>
</organism>
<evidence type="ECO:0000313" key="3">
    <source>
        <dbReference type="Proteomes" id="UP000595618"/>
    </source>
</evidence>
<name>A0A7T5UQM7_9BACT</name>
<keyword evidence="1" id="KW-1133">Transmembrane helix</keyword>
<gene>
    <name evidence="2" type="ORF">HYW89_04775</name>
</gene>
<feature type="transmembrane region" description="Helical" evidence="1">
    <location>
        <begin position="20"/>
        <end position="41"/>
    </location>
</feature>
<dbReference type="SUPFAM" id="SSF57884">
    <property type="entry name" value="Ada DNA repair protein, N-terminal domain (N-Ada 10)"/>
    <property type="match status" value="1"/>
</dbReference>
<dbReference type="Gene3D" id="3.40.10.10">
    <property type="entry name" value="DNA Methylphosphotriester Repair Domain"/>
    <property type="match status" value="1"/>
</dbReference>
<accession>A0A7T5UQM7</accession>
<dbReference type="InterPro" id="IPR035451">
    <property type="entry name" value="Ada-like_dom_sf"/>
</dbReference>
<evidence type="ECO:0000313" key="2">
    <source>
        <dbReference type="EMBL" id="QQG45280.1"/>
    </source>
</evidence>
<keyword evidence="1" id="KW-0472">Membrane</keyword>